<dbReference type="GO" id="GO:0000428">
    <property type="term" value="C:DNA-directed RNA polymerase complex"/>
    <property type="evidence" value="ECO:0007669"/>
    <property type="project" value="UniProtKB-KW"/>
</dbReference>
<dbReference type="Gene3D" id="3.90.580.10">
    <property type="entry name" value="Zinc finger, CHC2-type domain"/>
    <property type="match status" value="1"/>
</dbReference>
<proteinExistence type="predicted"/>
<evidence type="ECO:0000256" key="6">
    <source>
        <dbReference type="ARBA" id="ARBA00023163"/>
    </source>
</evidence>
<reference evidence="9 10" key="1">
    <citation type="submission" date="2017-05" db="EMBL/GenBank/DDBJ databases">
        <title>Chromobacterium violaceum GHPS1 isolated from Hydrocarbon polluted soil in French Guiana display an awesome secondary metabolite arsenal and a battery of drug and heavy-metal-resistance and detoxification of xenobiotics proteins.</title>
        <authorList>
            <person name="Belbahri L."/>
        </authorList>
    </citation>
    <scope>NUCLEOTIDE SEQUENCE [LARGE SCALE GENOMIC DNA]</scope>
    <source>
        <strain evidence="9 10">GHPS1</strain>
    </source>
</reference>
<sequence>MNARNPLPRTGRDAPGLSGGSQTVLGQWFDDLKDSIDLHDLAARLGLKRQGKGNYHSPHHPDSSASLSIFADGRGWKDWSGDAGGSCIDLLRYCRPELDTPLAAARLLGDWYGMPQPKPAMKETAAPARKSTLDYIAERCLAQADAAVAYLTGRGIDEAVIRRAIRCKTVGWNDWHSAKVAAGEVGHGGPATAFLVRSGGRLAAVDLRYVDPALNGGVKTRCQGEREGHGWCSDPARLKRARMVVIVESPINALSVECCASSDVAALALRGVGNVDSIDWTALRGKRVLVALDHSDPVNPATGLRPGLAAAWKLSEKLIAADIGHLLVDMQEWDEGEDINDVLQRHGKDELTARLRKLEPWLVPGMPGGGERLEGTRRVQLPGHDFAVYWRFRVKEDFTQYVDEFKTDDDGKRSETLGDLCSFRVASLSRLRIQSHLATISGAADHQPETVFGISAQLARHGTVLHREVATDDKLYNLEWWKGRFGAIWKPAQFQRLVNLMERAADLGARDVVNFVGLSWKAGALAAQEGQDCYFVEPQKQCLYYNLTFPRGTQQQARTVIQAYQDTFRDNAAAIVLVWGLGTHLKNLLGFYPHFQMQAEKGSGKSKLLESLQTTLAFQVLSGQMLKTDHRRRASVSFTSQPVGWDEFSKLPKTVLSDIDALLQSTYRFEFTRVGAGLTPYLMCAPVLLAGEEVDAQSLQSKLCRSSLSKERQGTIIPHDLPVFPLWPWLQFLADIEPARLRDLHRHYLGVCERHSRAPAGDATARRMMENYAALLCSWALLCEFADLDPQQGGFIEDLLAEMNSHIVDTDGSRLPWVWIMEILLSELEARRYDYPHCWDRVKHPDGHTEMALFIRPNHVMDHLSTAPHLRAKFDALPIKTGRIFKNQLLQSPVVLADGVEKTIHGRRQGHLTAISLSQLEKLGLYAAPDVQP</sequence>
<keyword evidence="1" id="KW-0240">DNA-directed RNA polymerase</keyword>
<keyword evidence="3" id="KW-0808">Transferase</keyword>
<dbReference type="RefSeq" id="WP_087697085.1">
    <property type="nucleotide sequence ID" value="NZ_NHOO01000001.1"/>
</dbReference>
<dbReference type="GO" id="GO:1990077">
    <property type="term" value="C:primosome complex"/>
    <property type="evidence" value="ECO:0007669"/>
    <property type="project" value="UniProtKB-KW"/>
</dbReference>
<organism evidence="9 10">
    <name type="scientific">Chromobacterium violaceum</name>
    <dbReference type="NCBI Taxonomy" id="536"/>
    <lineage>
        <taxon>Bacteria</taxon>
        <taxon>Pseudomonadati</taxon>
        <taxon>Pseudomonadota</taxon>
        <taxon>Betaproteobacteria</taxon>
        <taxon>Neisseriales</taxon>
        <taxon>Chromobacteriaceae</taxon>
        <taxon>Chromobacterium</taxon>
    </lineage>
</organism>
<evidence type="ECO:0000256" key="1">
    <source>
        <dbReference type="ARBA" id="ARBA00022478"/>
    </source>
</evidence>
<evidence type="ECO:0000259" key="8">
    <source>
        <dbReference type="Pfam" id="PF13362"/>
    </source>
</evidence>
<evidence type="ECO:0000313" key="9">
    <source>
        <dbReference type="EMBL" id="OVE50620.1"/>
    </source>
</evidence>
<keyword evidence="2" id="KW-0639">Primosome</keyword>
<keyword evidence="10" id="KW-1185">Reference proteome</keyword>
<dbReference type="InterPro" id="IPR006171">
    <property type="entry name" value="TOPRIM_dom"/>
</dbReference>
<dbReference type="GO" id="GO:0006269">
    <property type="term" value="P:DNA replication, synthesis of primer"/>
    <property type="evidence" value="ECO:0007669"/>
    <property type="project" value="UniProtKB-KW"/>
</dbReference>
<dbReference type="Proteomes" id="UP000196342">
    <property type="component" value="Unassembled WGS sequence"/>
</dbReference>
<comment type="caution">
    <text evidence="9">The sequence shown here is derived from an EMBL/GenBank/DDBJ whole genome shotgun (WGS) entry which is preliminary data.</text>
</comment>
<dbReference type="InterPro" id="IPR036977">
    <property type="entry name" value="DNA_primase_Znf_CHC2"/>
</dbReference>
<dbReference type="Pfam" id="PF13362">
    <property type="entry name" value="Toprim_3"/>
    <property type="match status" value="1"/>
</dbReference>
<dbReference type="GO" id="GO:0016779">
    <property type="term" value="F:nucleotidyltransferase activity"/>
    <property type="evidence" value="ECO:0007669"/>
    <property type="project" value="UniProtKB-KW"/>
</dbReference>
<dbReference type="AlphaFoldDB" id="A0A202BGU5"/>
<evidence type="ECO:0000256" key="4">
    <source>
        <dbReference type="ARBA" id="ARBA00022695"/>
    </source>
</evidence>
<feature type="region of interest" description="Disordered" evidence="7">
    <location>
        <begin position="1"/>
        <end position="20"/>
    </location>
</feature>
<dbReference type="SUPFAM" id="SSF57783">
    <property type="entry name" value="Zinc beta-ribbon"/>
    <property type="match status" value="1"/>
</dbReference>
<name>A0A202BGU5_CHRVL</name>
<keyword evidence="6" id="KW-0804">Transcription</keyword>
<evidence type="ECO:0000313" key="10">
    <source>
        <dbReference type="Proteomes" id="UP000196342"/>
    </source>
</evidence>
<evidence type="ECO:0000256" key="2">
    <source>
        <dbReference type="ARBA" id="ARBA00022515"/>
    </source>
</evidence>
<evidence type="ECO:0000256" key="5">
    <source>
        <dbReference type="ARBA" id="ARBA00022705"/>
    </source>
</evidence>
<keyword evidence="5" id="KW-0235">DNA replication</keyword>
<evidence type="ECO:0000256" key="7">
    <source>
        <dbReference type="SAM" id="MobiDB-lite"/>
    </source>
</evidence>
<dbReference type="EMBL" id="NHOO01000001">
    <property type="protein sequence ID" value="OVE50620.1"/>
    <property type="molecule type" value="Genomic_DNA"/>
</dbReference>
<protein>
    <recommendedName>
        <fullName evidence="8">Toprim domain-containing protein</fullName>
    </recommendedName>
</protein>
<feature type="domain" description="Toprim" evidence="8">
    <location>
        <begin position="244"/>
        <end position="349"/>
    </location>
</feature>
<accession>A0A202BGU5</accession>
<dbReference type="CDD" id="cd00188">
    <property type="entry name" value="TOPRIM"/>
    <property type="match status" value="1"/>
</dbReference>
<keyword evidence="4" id="KW-0548">Nucleotidyltransferase</keyword>
<evidence type="ECO:0000256" key="3">
    <source>
        <dbReference type="ARBA" id="ARBA00022679"/>
    </source>
</evidence>
<dbReference type="GO" id="GO:0003677">
    <property type="term" value="F:DNA binding"/>
    <property type="evidence" value="ECO:0007669"/>
    <property type="project" value="InterPro"/>
</dbReference>
<gene>
    <name evidence="9" type="ORF">CBW21_01120</name>
</gene>
<dbReference type="GO" id="GO:0008270">
    <property type="term" value="F:zinc ion binding"/>
    <property type="evidence" value="ECO:0007669"/>
    <property type="project" value="InterPro"/>
</dbReference>
<dbReference type="Gene3D" id="3.40.1360.10">
    <property type="match status" value="1"/>
</dbReference>